<dbReference type="OrthoDB" id="2087604at2"/>
<dbReference type="Proteomes" id="UP000070366">
    <property type="component" value="Unassembled WGS sequence"/>
</dbReference>
<dbReference type="KEGG" id="cmiu:B1H56_01890"/>
<keyword evidence="2" id="KW-0732">Signal</keyword>
<sequence>MKKFLMAALSAILFLSLAACSAPAAPEASPSENSGGTDARTVEILYGKVKSLVGNSLTLDLAKQPEGDGTSTVIPEGAVPDTGGEAADGYEAAIGSSKSVTITDSGDAGGSESEGDGGSEGGIGYFAEDTNGNIVQISPEDMPKLELEYTGETKELSIPAGLKIYDSVGQELKMSDLKEGNVLMVIQNEDGSISSIALME</sequence>
<reference evidence="3 4" key="1">
    <citation type="submission" date="2016-02" db="EMBL/GenBank/DDBJ databases">
        <authorList>
            <person name="Wen L."/>
            <person name="He K."/>
            <person name="Yang H."/>
        </authorList>
    </citation>
    <scope>NUCLEOTIDE SEQUENCE [LARGE SCALE GENOMIC DNA]</scope>
    <source>
        <strain evidence="3 4">DSM 22607</strain>
    </source>
</reference>
<evidence type="ECO:0000256" key="2">
    <source>
        <dbReference type="SAM" id="SignalP"/>
    </source>
</evidence>
<evidence type="ECO:0000256" key="1">
    <source>
        <dbReference type="SAM" id="MobiDB-lite"/>
    </source>
</evidence>
<feature type="region of interest" description="Disordered" evidence="1">
    <location>
        <begin position="63"/>
        <end position="125"/>
    </location>
</feature>
<evidence type="ECO:0000313" key="3">
    <source>
        <dbReference type="EMBL" id="KXK66254.1"/>
    </source>
</evidence>
<dbReference type="STRING" id="626937.HMPREF3293_00991"/>
<dbReference type="AlphaFoldDB" id="A0A136Q6M1"/>
<feature type="chain" id="PRO_5007478687" description="DUF5666 domain-containing protein" evidence="2">
    <location>
        <begin position="25"/>
        <end position="200"/>
    </location>
</feature>
<comment type="caution">
    <text evidence="3">The sequence shown here is derived from an EMBL/GenBank/DDBJ whole genome shotgun (WGS) entry which is preliminary data.</text>
</comment>
<dbReference type="EMBL" id="LSZW01000047">
    <property type="protein sequence ID" value="KXK66254.1"/>
    <property type="molecule type" value="Genomic_DNA"/>
</dbReference>
<gene>
    <name evidence="3" type="ORF">HMPREF3293_00991</name>
</gene>
<accession>A0A136Q6M1</accession>
<evidence type="ECO:0000313" key="4">
    <source>
        <dbReference type="Proteomes" id="UP000070366"/>
    </source>
</evidence>
<organism evidence="3 4">
    <name type="scientific">Christensenella minuta</name>
    <dbReference type="NCBI Taxonomy" id="626937"/>
    <lineage>
        <taxon>Bacteria</taxon>
        <taxon>Bacillati</taxon>
        <taxon>Bacillota</taxon>
        <taxon>Clostridia</taxon>
        <taxon>Christensenellales</taxon>
        <taxon>Christensenellaceae</taxon>
        <taxon>Christensenella</taxon>
    </lineage>
</organism>
<name>A0A136Q6M1_9FIRM</name>
<protein>
    <recommendedName>
        <fullName evidence="5">DUF5666 domain-containing protein</fullName>
    </recommendedName>
</protein>
<evidence type="ECO:0008006" key="5">
    <source>
        <dbReference type="Google" id="ProtNLM"/>
    </source>
</evidence>
<proteinExistence type="predicted"/>
<dbReference type="PROSITE" id="PS51257">
    <property type="entry name" value="PROKAR_LIPOPROTEIN"/>
    <property type="match status" value="1"/>
</dbReference>
<feature type="signal peptide" evidence="2">
    <location>
        <begin position="1"/>
        <end position="24"/>
    </location>
</feature>
<dbReference type="RefSeq" id="WP_066520475.1">
    <property type="nucleotide sequence ID" value="NZ_CABMOF010000003.1"/>
</dbReference>
<keyword evidence="4" id="KW-1185">Reference proteome</keyword>